<dbReference type="AlphaFoldDB" id="A0AAX4K7V3"/>
<proteinExistence type="predicted"/>
<keyword evidence="2" id="KW-1185">Reference proteome</keyword>
<dbReference type="RefSeq" id="XP_066079981.1">
    <property type="nucleotide sequence ID" value="XM_066223884.1"/>
</dbReference>
<dbReference type="KEGG" id="ker:91098856"/>
<protein>
    <submittedName>
        <fullName evidence="1">Uncharacterized protein</fullName>
    </submittedName>
</protein>
<accession>A0AAX4K7V3</accession>
<sequence>MGGVSSTLAHPEFEEGPARGTKISLSVSANKSCEKWTFTFSSDYREECQPQKEEDHIVYFVRHFDKENAKTSKEGIDYTQFFAPLRHWPLLRMRFYAWTQGWNHRRENHILGMQKKLQVDNDYLVGCEEANHEFGHMLKHEFNVEMRLWRRPNPDLPFPKREDNTFGYSWTAWKTAATYAGAKEPAFNLTYLAELIRDTLEYYRDLFLKYQSDDHALAADTKDWTRKQWIVPEDQSNNSCIADNRLRIASRMTDLLQSILTCQASLESIERLKDLGMLEGGKTAAAQAQVPGAIPEQYGTLHAFAESLMIKKQSEL</sequence>
<reference evidence="1 2" key="1">
    <citation type="submission" date="2024-01" db="EMBL/GenBank/DDBJ databases">
        <title>Comparative genomics of Cryptococcus and Kwoniella reveals pathogenesis evolution and contrasting modes of karyotype evolution via chromosome fusion or intercentromeric recombination.</title>
        <authorList>
            <person name="Coelho M.A."/>
            <person name="David-Palma M."/>
            <person name="Shea T."/>
            <person name="Bowers K."/>
            <person name="McGinley-Smith S."/>
            <person name="Mohammad A.W."/>
            <person name="Gnirke A."/>
            <person name="Yurkov A.M."/>
            <person name="Nowrousian M."/>
            <person name="Sun S."/>
            <person name="Cuomo C.A."/>
            <person name="Heitman J."/>
        </authorList>
    </citation>
    <scope>NUCLEOTIDE SEQUENCE [LARGE SCALE GENOMIC DNA]</scope>
    <source>
        <strain evidence="1 2">PYCC6329</strain>
    </source>
</reference>
<gene>
    <name evidence="1" type="ORF">V865_000052</name>
</gene>
<dbReference type="GeneID" id="91098856"/>
<evidence type="ECO:0000313" key="2">
    <source>
        <dbReference type="Proteomes" id="UP001358614"/>
    </source>
</evidence>
<dbReference type="Proteomes" id="UP001358614">
    <property type="component" value="Chromosome 1"/>
</dbReference>
<dbReference type="EMBL" id="CP144089">
    <property type="protein sequence ID" value="WWD02014.1"/>
    <property type="molecule type" value="Genomic_DNA"/>
</dbReference>
<organism evidence="1 2">
    <name type="scientific">Kwoniella europaea PYCC6329</name>
    <dbReference type="NCBI Taxonomy" id="1423913"/>
    <lineage>
        <taxon>Eukaryota</taxon>
        <taxon>Fungi</taxon>
        <taxon>Dikarya</taxon>
        <taxon>Basidiomycota</taxon>
        <taxon>Agaricomycotina</taxon>
        <taxon>Tremellomycetes</taxon>
        <taxon>Tremellales</taxon>
        <taxon>Cryptococcaceae</taxon>
        <taxon>Kwoniella</taxon>
    </lineage>
</organism>
<name>A0AAX4K7V3_9TREE</name>
<evidence type="ECO:0000313" key="1">
    <source>
        <dbReference type="EMBL" id="WWD02014.1"/>
    </source>
</evidence>